<sequence>MIGLKLLLGATALVAASPAIAGDVVVTLSGVKPKGGSMVVALYDANTFFKARPPYMTSVKVPADGVVTVTLPKIPAGDYAVSAFHDADGNGTLTMKDGRMAEGTALSNAEKLRGAPTFDVTRIAIPATGAAVRLAMSYPEDRSGW</sequence>
<evidence type="ECO:0000313" key="3">
    <source>
        <dbReference type="Proteomes" id="UP001055580"/>
    </source>
</evidence>
<dbReference type="Proteomes" id="UP001055580">
    <property type="component" value="Chromosome"/>
</dbReference>
<dbReference type="Pfam" id="PF09912">
    <property type="entry name" value="DUF2141"/>
    <property type="match status" value="1"/>
</dbReference>
<dbReference type="RefSeq" id="WP_250754220.1">
    <property type="nucleotide sequence ID" value="NZ_CP098401.1"/>
</dbReference>
<feature type="signal peptide" evidence="1">
    <location>
        <begin position="1"/>
        <end position="21"/>
    </location>
</feature>
<proteinExistence type="predicted"/>
<evidence type="ECO:0000313" key="2">
    <source>
        <dbReference type="EMBL" id="URW76638.1"/>
    </source>
</evidence>
<keyword evidence="3" id="KW-1185">Reference proteome</keyword>
<dbReference type="EMBL" id="CP098401">
    <property type="protein sequence ID" value="URW76638.1"/>
    <property type="molecule type" value="Genomic_DNA"/>
</dbReference>
<keyword evidence="1" id="KW-0732">Signal</keyword>
<protein>
    <submittedName>
        <fullName evidence="2">DUF2141 domain-containing protein</fullName>
    </submittedName>
</protein>
<dbReference type="InterPro" id="IPR018673">
    <property type="entry name" value="DUF2141"/>
</dbReference>
<organism evidence="2 3">
    <name type="scientific">Sphingomonas donggukensis</name>
    <dbReference type="NCBI Taxonomy" id="2949093"/>
    <lineage>
        <taxon>Bacteria</taxon>
        <taxon>Pseudomonadati</taxon>
        <taxon>Pseudomonadota</taxon>
        <taxon>Alphaproteobacteria</taxon>
        <taxon>Sphingomonadales</taxon>
        <taxon>Sphingomonadaceae</taxon>
        <taxon>Sphingomonas</taxon>
    </lineage>
</organism>
<name>A0ABY4TWC5_9SPHN</name>
<accession>A0ABY4TWC5</accession>
<feature type="chain" id="PRO_5045464842" evidence="1">
    <location>
        <begin position="22"/>
        <end position="145"/>
    </location>
</feature>
<evidence type="ECO:0000256" key="1">
    <source>
        <dbReference type="SAM" id="SignalP"/>
    </source>
</evidence>
<gene>
    <name evidence="2" type="ORF">M9980_05350</name>
</gene>
<reference evidence="2" key="1">
    <citation type="submission" date="2022-05" db="EMBL/GenBank/DDBJ databases">
        <title>Sphingomonas sp. strain RMG20 Genome sequencing and assembly.</title>
        <authorList>
            <person name="Kim I."/>
        </authorList>
    </citation>
    <scope>NUCLEOTIDE SEQUENCE</scope>
    <source>
        <strain evidence="2">RMG20</strain>
    </source>
</reference>